<dbReference type="CDD" id="cd02233">
    <property type="entry name" value="cupin_HNL-like"/>
    <property type="match status" value="1"/>
</dbReference>
<dbReference type="Pfam" id="PF07883">
    <property type="entry name" value="Cupin_2"/>
    <property type="match status" value="1"/>
</dbReference>
<reference evidence="1 2" key="3">
    <citation type="submission" date="2019-09" db="EMBL/GenBank/DDBJ databases">
        <title>Taxonomic note: a critical rebuttal of the proposed division of the genus Arcobacter into six genera, emended descriptions of Arcobacter anaerophilus and the genus Arcobacter, and an assessment of genus-level boundaries for Epsilonproteobacteria using in silico genomic comparator tools.</title>
        <authorList>
            <person name="On S.L.W."/>
            <person name="Miller W.G."/>
            <person name="Biggs P."/>
            <person name="Cornelius A."/>
            <person name="Vandamme P."/>
        </authorList>
    </citation>
    <scope>NUCLEOTIDE SEQUENCE [LARGE SCALE GENOMIC DNA]</scope>
    <source>
        <strain evidence="1 2">LMG 26638</strain>
    </source>
</reference>
<dbReference type="OrthoDB" id="9802489at2"/>
<keyword evidence="2" id="KW-1185">Reference proteome</keyword>
<dbReference type="EMBL" id="CP035928">
    <property type="protein sequence ID" value="QEP34448.1"/>
    <property type="molecule type" value="Genomic_DNA"/>
</dbReference>
<evidence type="ECO:0000313" key="2">
    <source>
        <dbReference type="Proteomes" id="UP000322726"/>
    </source>
</evidence>
<dbReference type="KEGG" id="apai:APAC_1332"/>
<evidence type="ECO:0000313" key="1">
    <source>
        <dbReference type="EMBL" id="QEP34448.1"/>
    </source>
</evidence>
<protein>
    <submittedName>
        <fullName evidence="1">Cupin domain-containing protein</fullName>
    </submittedName>
</protein>
<reference evidence="2" key="2">
    <citation type="submission" date="2019-09" db="EMBL/GenBank/DDBJ databases">
        <title>Complete genome sequencing of four Arcobacter species reveals a diverse suite of mobile elements.</title>
        <authorList>
            <person name="On S.L.W."/>
            <person name="Miller W.G."/>
            <person name="Biggs P."/>
            <person name="Cornelius A."/>
            <person name="Vandamme P."/>
        </authorList>
    </citation>
    <scope>NUCLEOTIDE SEQUENCE [LARGE SCALE GENOMIC DNA]</scope>
    <source>
        <strain evidence="2">LMG 26638</strain>
    </source>
</reference>
<organism evidence="1 2">
    <name type="scientific">Malaciobacter pacificus</name>
    <dbReference type="NCBI Taxonomy" id="1080223"/>
    <lineage>
        <taxon>Bacteria</taxon>
        <taxon>Pseudomonadati</taxon>
        <taxon>Campylobacterota</taxon>
        <taxon>Epsilonproteobacteria</taxon>
        <taxon>Campylobacterales</taxon>
        <taxon>Arcobacteraceae</taxon>
        <taxon>Malaciobacter</taxon>
    </lineage>
</organism>
<accession>A0A5C2H8A5</accession>
<name>A0A5C2H8A5_9BACT</name>
<dbReference type="Proteomes" id="UP000322726">
    <property type="component" value="Chromosome"/>
</dbReference>
<dbReference type="PANTHER" id="PTHR43698:SF1">
    <property type="entry name" value="BLL4564 PROTEIN"/>
    <property type="match status" value="1"/>
</dbReference>
<reference evidence="1 2" key="1">
    <citation type="submission" date="2019-09" db="EMBL/GenBank/DDBJ databases">
        <title>Complete genome sequencing of four Arcobacter species reveals a diverse suite of mobile elements.</title>
        <authorList>
            <person name="Miller W.G."/>
            <person name="Yee E."/>
            <person name="Bono J.L."/>
        </authorList>
    </citation>
    <scope>NUCLEOTIDE SEQUENCE [LARGE SCALE GENOMIC DNA]</scope>
    <source>
        <strain evidence="1 2">LMG 26638</strain>
    </source>
</reference>
<proteinExistence type="predicted"/>
<dbReference type="AlphaFoldDB" id="A0A5C2H8A5"/>
<dbReference type="InterPro" id="IPR014710">
    <property type="entry name" value="RmlC-like_jellyroll"/>
</dbReference>
<dbReference type="InterPro" id="IPR047263">
    <property type="entry name" value="HNL-like_cupin"/>
</dbReference>
<dbReference type="Gene3D" id="2.60.120.10">
    <property type="entry name" value="Jelly Rolls"/>
    <property type="match status" value="1"/>
</dbReference>
<dbReference type="PANTHER" id="PTHR43698">
    <property type="entry name" value="RIBD C-TERMINAL DOMAIN CONTAINING PROTEIN"/>
    <property type="match status" value="1"/>
</dbReference>
<gene>
    <name evidence="1" type="ORF">APAC_1332</name>
</gene>
<dbReference type="RefSeq" id="WP_130233384.1">
    <property type="nucleotide sequence ID" value="NZ_BMEF01000053.1"/>
</dbReference>
<dbReference type="InterPro" id="IPR013096">
    <property type="entry name" value="Cupin_2"/>
</dbReference>
<sequence>MKLITTTAVLALLSISQTQASEIKNEQTITRLEDRKSIVVNKTDFKKYFSGGEVRIDPVYPKGNTKTHSGAYVTFEPGARSNWHTHPAGQHIIVTKGVGYTQTWDGKKETVKEGDVVWCPIGVKHWHGASKDIAMTHLVITGAVEKTGKNVNWMEPVTDEQYNSK</sequence>
<dbReference type="InterPro" id="IPR011051">
    <property type="entry name" value="RmlC_Cupin_sf"/>
</dbReference>
<dbReference type="SUPFAM" id="SSF51182">
    <property type="entry name" value="RmlC-like cupins"/>
    <property type="match status" value="1"/>
</dbReference>